<dbReference type="EMBL" id="BAQB01000004">
    <property type="protein sequence ID" value="GBR44451.1"/>
    <property type="molecule type" value="Genomic_DNA"/>
</dbReference>
<dbReference type="InterPro" id="IPR007922">
    <property type="entry name" value="DciA-like"/>
</dbReference>
<gene>
    <name evidence="2" type="ORF">AA106556_0430</name>
</gene>
<proteinExistence type="predicted"/>
<dbReference type="RefSeq" id="WP_068171417.1">
    <property type="nucleotide sequence ID" value="NZ_BAQB01000004.1"/>
</dbReference>
<comment type="caution">
    <text evidence="2">The sequence shown here is derived from an EMBL/GenBank/DDBJ whole genome shotgun (WGS) entry which is preliminary data.</text>
</comment>
<evidence type="ECO:0000256" key="1">
    <source>
        <dbReference type="SAM" id="MobiDB-lite"/>
    </source>
</evidence>
<reference evidence="2" key="1">
    <citation type="submission" date="2013-04" db="EMBL/GenBank/DDBJ databases">
        <title>The genome sequencing project of 58 acetic acid bacteria.</title>
        <authorList>
            <person name="Okamoto-Kainuma A."/>
            <person name="Ishikawa M."/>
            <person name="Umino S."/>
            <person name="Koizumi Y."/>
            <person name="Shiwa Y."/>
            <person name="Yoshikawa H."/>
            <person name="Matsutani M."/>
            <person name="Matsushita K."/>
        </authorList>
    </citation>
    <scope>NUCLEOTIDE SEQUENCE</scope>
    <source>
        <strain evidence="2">NBRC 106556</strain>
    </source>
</reference>
<name>A0ABQ0QH13_9PROT</name>
<dbReference type="PIRSF" id="PIRSF032064">
    <property type="entry name" value="UCP032064"/>
    <property type="match status" value="1"/>
</dbReference>
<dbReference type="InterPro" id="IPR010593">
    <property type="entry name" value="DUF1159"/>
</dbReference>
<accession>A0ABQ0QH13</accession>
<feature type="compositionally biased region" description="Basic and acidic residues" evidence="1">
    <location>
        <begin position="1"/>
        <end position="13"/>
    </location>
</feature>
<dbReference type="Proteomes" id="UP001062443">
    <property type="component" value="Unassembled WGS sequence"/>
</dbReference>
<sequence length="170" mass="18984">MEEDGTLNKRKNEAFPSEKTPFKPKTTTYGTKQIGAFVAKATQPAFKKKSPILIRLALNWPEFVGPYLAQQTEPRRLSAGTLTLACAGPVAMELQHQSTQLLERINTACGLRGVHAIERLKLVQDHTLRPVTPRVQKRLPAVSVEGVENDELRAALERLGGHIKLKRTRR</sequence>
<protein>
    <recommendedName>
        <fullName evidence="4">DUF721 domain-containing protein</fullName>
    </recommendedName>
</protein>
<evidence type="ECO:0008006" key="4">
    <source>
        <dbReference type="Google" id="ProtNLM"/>
    </source>
</evidence>
<evidence type="ECO:0000313" key="2">
    <source>
        <dbReference type="EMBL" id="GBR44451.1"/>
    </source>
</evidence>
<evidence type="ECO:0000313" key="3">
    <source>
        <dbReference type="Proteomes" id="UP001062443"/>
    </source>
</evidence>
<feature type="region of interest" description="Disordered" evidence="1">
    <location>
        <begin position="1"/>
        <end position="26"/>
    </location>
</feature>
<keyword evidence="3" id="KW-1185">Reference proteome</keyword>
<dbReference type="Pfam" id="PF05258">
    <property type="entry name" value="DciA"/>
    <property type="match status" value="1"/>
</dbReference>
<organism evidence="2 3">
    <name type="scientific">Neokomagataea tanensis NBRC 106556</name>
    <dbReference type="NCBI Taxonomy" id="1223519"/>
    <lineage>
        <taxon>Bacteria</taxon>
        <taxon>Pseudomonadati</taxon>
        <taxon>Pseudomonadota</taxon>
        <taxon>Alphaproteobacteria</taxon>
        <taxon>Acetobacterales</taxon>
        <taxon>Acetobacteraceae</taxon>
        <taxon>Neokomagataea</taxon>
    </lineage>
</organism>